<dbReference type="Proteomes" id="UP000198771">
    <property type="component" value="Unassembled WGS sequence"/>
</dbReference>
<feature type="modified residue" description="4-aspartylphosphate" evidence="2">
    <location>
        <position position="53"/>
    </location>
</feature>
<feature type="domain" description="Response regulatory" evidence="3">
    <location>
        <begin position="4"/>
        <end position="118"/>
    </location>
</feature>
<reference evidence="4 5" key="1">
    <citation type="submission" date="2016-10" db="EMBL/GenBank/DDBJ databases">
        <authorList>
            <person name="de Groot N.N."/>
        </authorList>
    </citation>
    <scope>NUCLEOTIDE SEQUENCE [LARGE SCALE GENOMIC DNA]</scope>
    <source>
        <strain evidence="4 5">ASO4-2</strain>
    </source>
</reference>
<evidence type="ECO:0000259" key="3">
    <source>
        <dbReference type="PROSITE" id="PS50110"/>
    </source>
</evidence>
<keyword evidence="5" id="KW-1185">Reference proteome</keyword>
<evidence type="ECO:0000256" key="2">
    <source>
        <dbReference type="PROSITE-ProRule" id="PRU00169"/>
    </source>
</evidence>
<dbReference type="STRING" id="617002.SAMN05660653_00070"/>
<organism evidence="4 5">
    <name type="scientific">Desulfonatronum thiosulfatophilum</name>
    <dbReference type="NCBI Taxonomy" id="617002"/>
    <lineage>
        <taxon>Bacteria</taxon>
        <taxon>Pseudomonadati</taxon>
        <taxon>Thermodesulfobacteriota</taxon>
        <taxon>Desulfovibrionia</taxon>
        <taxon>Desulfovibrionales</taxon>
        <taxon>Desulfonatronaceae</taxon>
        <taxon>Desulfonatronum</taxon>
    </lineage>
</organism>
<dbReference type="SUPFAM" id="SSF52172">
    <property type="entry name" value="CheY-like"/>
    <property type="match status" value="1"/>
</dbReference>
<dbReference type="PROSITE" id="PS50110">
    <property type="entry name" value="RESPONSE_REGULATORY"/>
    <property type="match status" value="1"/>
</dbReference>
<dbReference type="Pfam" id="PF00072">
    <property type="entry name" value="Response_reg"/>
    <property type="match status" value="1"/>
</dbReference>
<dbReference type="InterPro" id="IPR011006">
    <property type="entry name" value="CheY-like_superfamily"/>
</dbReference>
<dbReference type="AlphaFoldDB" id="A0A1G6A1F3"/>
<dbReference type="OrthoDB" id="9790466at2"/>
<evidence type="ECO:0000256" key="1">
    <source>
        <dbReference type="ARBA" id="ARBA00022553"/>
    </source>
</evidence>
<evidence type="ECO:0000313" key="4">
    <source>
        <dbReference type="EMBL" id="SDB02252.1"/>
    </source>
</evidence>
<dbReference type="CDD" id="cd00156">
    <property type="entry name" value="REC"/>
    <property type="match status" value="1"/>
</dbReference>
<accession>A0A1G6A1F3</accession>
<sequence length="155" mass="17604">MQANILVIDDEESIRFSFQRFLSAVGHHVITAEKYLEALSEMDAMEFDLILADIILEDGCGMDILREVVKRNLKTQVIIMTAYPTTETEDASHRMQAVNYLTKPLRQKGLLYSIDLALQASQTRQVRTKDKPFPFSVSCSRNGCSAKSQYLESNH</sequence>
<dbReference type="PANTHER" id="PTHR44591">
    <property type="entry name" value="STRESS RESPONSE REGULATOR PROTEIN 1"/>
    <property type="match status" value="1"/>
</dbReference>
<dbReference type="InterPro" id="IPR050595">
    <property type="entry name" value="Bact_response_regulator"/>
</dbReference>
<proteinExistence type="predicted"/>
<dbReference type="InterPro" id="IPR001789">
    <property type="entry name" value="Sig_transdc_resp-reg_receiver"/>
</dbReference>
<name>A0A1G6A1F3_9BACT</name>
<dbReference type="SMART" id="SM00448">
    <property type="entry name" value="REC"/>
    <property type="match status" value="1"/>
</dbReference>
<dbReference type="Gene3D" id="3.40.50.2300">
    <property type="match status" value="1"/>
</dbReference>
<gene>
    <name evidence="4" type="ORF">SAMN05660653_00070</name>
</gene>
<keyword evidence="1 2" id="KW-0597">Phosphoprotein</keyword>
<dbReference type="RefSeq" id="WP_092116073.1">
    <property type="nucleotide sequence ID" value="NZ_FMXO01000001.1"/>
</dbReference>
<protein>
    <submittedName>
        <fullName evidence="4">Response regulator receiver domain-containing protein</fullName>
    </submittedName>
</protein>
<dbReference type="PANTHER" id="PTHR44591:SF25">
    <property type="entry name" value="CHEMOTAXIS TWO-COMPONENT RESPONSE REGULATOR"/>
    <property type="match status" value="1"/>
</dbReference>
<dbReference type="EMBL" id="FMXO01000001">
    <property type="protein sequence ID" value="SDB02252.1"/>
    <property type="molecule type" value="Genomic_DNA"/>
</dbReference>
<evidence type="ECO:0000313" key="5">
    <source>
        <dbReference type="Proteomes" id="UP000198771"/>
    </source>
</evidence>
<dbReference type="GO" id="GO:0000160">
    <property type="term" value="P:phosphorelay signal transduction system"/>
    <property type="evidence" value="ECO:0007669"/>
    <property type="project" value="InterPro"/>
</dbReference>